<accession>A0A2T6AZ14</accession>
<comment type="caution">
    <text evidence="1">The sequence shown here is derived from an EMBL/GenBank/DDBJ whole genome shotgun (WGS) entry which is preliminary data.</text>
</comment>
<keyword evidence="2" id="KW-1185">Reference proteome</keyword>
<protein>
    <submittedName>
        <fullName evidence="1">Uncharacterized protein</fullName>
    </submittedName>
</protein>
<evidence type="ECO:0000313" key="1">
    <source>
        <dbReference type="EMBL" id="PTX49054.1"/>
    </source>
</evidence>
<dbReference type="RefSeq" id="WP_108129324.1">
    <property type="nucleotide sequence ID" value="NZ_QBKP01000008.1"/>
</dbReference>
<evidence type="ECO:0000313" key="2">
    <source>
        <dbReference type="Proteomes" id="UP000244224"/>
    </source>
</evidence>
<dbReference type="Proteomes" id="UP000244224">
    <property type="component" value="Unassembled WGS sequence"/>
</dbReference>
<gene>
    <name evidence="1" type="ORF">C8N34_108164</name>
</gene>
<name>A0A2T6AZ14_9RHOB</name>
<dbReference type="OrthoDB" id="8456707at2"/>
<dbReference type="EMBL" id="QBKP01000008">
    <property type="protein sequence ID" value="PTX49054.1"/>
    <property type="molecule type" value="Genomic_DNA"/>
</dbReference>
<dbReference type="AlphaFoldDB" id="A0A2T6AZ14"/>
<proteinExistence type="predicted"/>
<organism evidence="1 2">
    <name type="scientific">Gemmobacter caeni</name>
    <dbReference type="NCBI Taxonomy" id="589035"/>
    <lineage>
        <taxon>Bacteria</taxon>
        <taxon>Pseudomonadati</taxon>
        <taxon>Pseudomonadota</taxon>
        <taxon>Alphaproteobacteria</taxon>
        <taxon>Rhodobacterales</taxon>
        <taxon>Paracoccaceae</taxon>
        <taxon>Gemmobacter</taxon>
    </lineage>
</organism>
<sequence>MASWREHKAKMKRDAHTAFRIPAVYLVRADATPVPCMVRVHSKVAPNQNEFTWPAAPGYLEIDPYIIFDASEVPSPSLKSLVVLSATEIYRIGPSEPQREGFVRSDANKVEVSDCASIIAAIPNADSDPAFLGVLF</sequence>
<reference evidence="1 2" key="1">
    <citation type="submission" date="2018-04" db="EMBL/GenBank/DDBJ databases">
        <title>Genomic Encyclopedia of Archaeal and Bacterial Type Strains, Phase II (KMG-II): from individual species to whole genera.</title>
        <authorList>
            <person name="Goeker M."/>
        </authorList>
    </citation>
    <scope>NUCLEOTIDE SEQUENCE [LARGE SCALE GENOMIC DNA]</scope>
    <source>
        <strain evidence="1 2">DSM 21823</strain>
    </source>
</reference>